<dbReference type="Gene3D" id="3.30.200.100">
    <property type="entry name" value="MucB/RseB, C-terminal domain"/>
    <property type="match status" value="1"/>
</dbReference>
<dbReference type="PIRSF" id="PIRSF005427">
    <property type="entry name" value="RseB"/>
    <property type="match status" value="1"/>
</dbReference>
<dbReference type="Proteomes" id="UP000182692">
    <property type="component" value="Unassembled WGS sequence"/>
</dbReference>
<dbReference type="Pfam" id="PF03888">
    <property type="entry name" value="MucB_RseB"/>
    <property type="match status" value="1"/>
</dbReference>
<dbReference type="RefSeq" id="WP_074928149.1">
    <property type="nucleotide sequence ID" value="NZ_FOWR01000034.1"/>
</dbReference>
<dbReference type="Pfam" id="PF17188">
    <property type="entry name" value="MucB_RseB_C"/>
    <property type="match status" value="1"/>
</dbReference>
<dbReference type="Gene3D" id="2.50.20.10">
    <property type="entry name" value="Lipoprotein localisation LolA/LolB/LppX"/>
    <property type="match status" value="1"/>
</dbReference>
<evidence type="ECO:0000259" key="8">
    <source>
        <dbReference type="Pfam" id="PF17188"/>
    </source>
</evidence>
<comment type="similarity">
    <text evidence="2">Belongs to the RseB family.</text>
</comment>
<dbReference type="GO" id="GO:0045152">
    <property type="term" value="F:antisigma factor binding"/>
    <property type="evidence" value="ECO:0007669"/>
    <property type="project" value="TreeGrafter"/>
</dbReference>
<evidence type="ECO:0000256" key="5">
    <source>
        <dbReference type="SAM" id="MobiDB-lite"/>
    </source>
</evidence>
<name>A0A1I5UXX3_9GAMM</name>
<evidence type="ECO:0000256" key="2">
    <source>
        <dbReference type="ARBA" id="ARBA00008150"/>
    </source>
</evidence>
<dbReference type="InterPro" id="IPR005588">
    <property type="entry name" value="MucB_RseB"/>
</dbReference>
<keyword evidence="3 6" id="KW-0732">Signal</keyword>
<sequence>MKPLLIGVVALVSLVANASTDESPAEALLHQMGQATEQLNYELSYILVRKNSIEPLRYRHALVEGESFGHIAYLSGPPREVIRRGDEVSYFEPGVDPFTIKSAQMVAPLPSILQTDVNHLASMYDFVPLGRAREAGLACDVVRVSPKDGARYSYVLWIDQGSRLLVRADLLDRDGDPIEQYRALSLVVSPKLSDAMSKLAALELPPVVQVPKQEKSELRWQVTALPNGFKPIYSNRHRLLMTERPVESQMFSDGLFSFSVYLAEADNMSVREQLVRKGGRTLHSHVSGNAEITVVGDIPPATAKKVAESVRFNPPSDETATDAIATEAKSP</sequence>
<evidence type="ECO:0000313" key="10">
    <source>
        <dbReference type="Proteomes" id="UP000182692"/>
    </source>
</evidence>
<feature type="signal peptide" evidence="6">
    <location>
        <begin position="1"/>
        <end position="18"/>
    </location>
</feature>
<organism evidence="9 10">
    <name type="scientific">Enterovibrio norvegicus DSM 15893</name>
    <dbReference type="NCBI Taxonomy" id="1121869"/>
    <lineage>
        <taxon>Bacteria</taxon>
        <taxon>Pseudomonadati</taxon>
        <taxon>Pseudomonadota</taxon>
        <taxon>Gammaproteobacteria</taxon>
        <taxon>Vibrionales</taxon>
        <taxon>Vibrionaceae</taxon>
        <taxon>Enterovibrio</taxon>
    </lineage>
</organism>
<dbReference type="EMBL" id="FOWR01000034">
    <property type="protein sequence ID" value="SFQ00081.1"/>
    <property type="molecule type" value="Genomic_DNA"/>
</dbReference>
<dbReference type="GO" id="GO:0030288">
    <property type="term" value="C:outer membrane-bounded periplasmic space"/>
    <property type="evidence" value="ECO:0007669"/>
    <property type="project" value="TreeGrafter"/>
</dbReference>
<proteinExistence type="inferred from homology"/>
<dbReference type="InterPro" id="IPR033436">
    <property type="entry name" value="MucB/RseB_C"/>
</dbReference>
<feature type="region of interest" description="Disordered" evidence="5">
    <location>
        <begin position="309"/>
        <end position="331"/>
    </location>
</feature>
<feature type="domain" description="MucB/RseB N-terminal" evidence="7">
    <location>
        <begin position="25"/>
        <end position="195"/>
    </location>
</feature>
<feature type="domain" description="MucB/RseB C-terminal" evidence="8">
    <location>
        <begin position="215"/>
        <end position="311"/>
    </location>
</feature>
<dbReference type="GO" id="GO:0032885">
    <property type="term" value="P:regulation of polysaccharide biosynthetic process"/>
    <property type="evidence" value="ECO:0007669"/>
    <property type="project" value="TreeGrafter"/>
</dbReference>
<accession>A0A1I5UXX3</accession>
<dbReference type="CDD" id="cd16327">
    <property type="entry name" value="RseB"/>
    <property type="match status" value="1"/>
</dbReference>
<evidence type="ECO:0000259" key="7">
    <source>
        <dbReference type="Pfam" id="PF03888"/>
    </source>
</evidence>
<dbReference type="STRING" id="1121869.SAMN03084138_03773"/>
<evidence type="ECO:0000256" key="3">
    <source>
        <dbReference type="ARBA" id="ARBA00022729"/>
    </source>
</evidence>
<feature type="compositionally biased region" description="Low complexity" evidence="5">
    <location>
        <begin position="317"/>
        <end position="331"/>
    </location>
</feature>
<evidence type="ECO:0000256" key="1">
    <source>
        <dbReference type="ARBA" id="ARBA00004418"/>
    </source>
</evidence>
<comment type="subcellular location">
    <subcellularLocation>
        <location evidence="1">Periplasm</location>
    </subcellularLocation>
</comment>
<dbReference type="OrthoDB" id="7067274at2"/>
<reference evidence="9 10" key="1">
    <citation type="submission" date="2016-10" db="EMBL/GenBank/DDBJ databases">
        <authorList>
            <person name="de Groot N.N."/>
        </authorList>
    </citation>
    <scope>NUCLEOTIDE SEQUENCE [LARGE SCALE GENOMIC DNA]</scope>
    <source>
        <strain evidence="9 10">DSM 15893</strain>
    </source>
</reference>
<feature type="chain" id="PRO_5010158869" evidence="6">
    <location>
        <begin position="19"/>
        <end position="331"/>
    </location>
</feature>
<evidence type="ECO:0000313" key="9">
    <source>
        <dbReference type="EMBL" id="SFQ00081.1"/>
    </source>
</evidence>
<dbReference type="GeneID" id="35873950"/>
<evidence type="ECO:0000256" key="6">
    <source>
        <dbReference type="SAM" id="SignalP"/>
    </source>
</evidence>
<dbReference type="InterPro" id="IPR038484">
    <property type="entry name" value="MucB/RseB_C_sf"/>
</dbReference>
<gene>
    <name evidence="9" type="ORF">SAMN03084138_03773</name>
</gene>
<dbReference type="PANTHER" id="PTHR38782">
    <property type="match status" value="1"/>
</dbReference>
<dbReference type="AlphaFoldDB" id="A0A1I5UXX3"/>
<dbReference type="InterPro" id="IPR033434">
    <property type="entry name" value="MucB/RseB_N"/>
</dbReference>
<dbReference type="NCBIfam" id="NF006990">
    <property type="entry name" value="PRK09455.1"/>
    <property type="match status" value="1"/>
</dbReference>
<dbReference type="PANTHER" id="PTHR38782:SF1">
    <property type="entry name" value="SIGMA-E FACTOR REGULATORY PROTEIN RSEB"/>
    <property type="match status" value="1"/>
</dbReference>
<protein>
    <submittedName>
        <fullName evidence="9">Sigma E regulatory protein, MucB/RseB</fullName>
    </submittedName>
</protein>
<evidence type="ECO:0000256" key="4">
    <source>
        <dbReference type="ARBA" id="ARBA00022764"/>
    </source>
</evidence>
<keyword evidence="4" id="KW-0574">Periplasm</keyword>